<evidence type="ECO:0008006" key="4">
    <source>
        <dbReference type="Google" id="ProtNLM"/>
    </source>
</evidence>
<organism evidence="2 3">
    <name type="scientific">Streptosporangium jomthongense</name>
    <dbReference type="NCBI Taxonomy" id="1193683"/>
    <lineage>
        <taxon>Bacteria</taxon>
        <taxon>Bacillati</taxon>
        <taxon>Actinomycetota</taxon>
        <taxon>Actinomycetes</taxon>
        <taxon>Streptosporangiales</taxon>
        <taxon>Streptosporangiaceae</taxon>
        <taxon>Streptosporangium</taxon>
    </lineage>
</organism>
<dbReference type="RefSeq" id="WP_352010084.1">
    <property type="nucleotide sequence ID" value="NZ_JBHSBC010000032.1"/>
</dbReference>
<protein>
    <recommendedName>
        <fullName evidence="4">DUF4190 domain-containing protein</fullName>
    </recommendedName>
</protein>
<accession>A0ABV8FA17</accession>
<sequence>MTSPVQARPAESAGRRALWLAFASVVMTFLLPLAGLVMSIFALVVSIRAIPALRSVSKPTGTAVAGIVLSALALPISLSMAAMQLYLSDELSAYANCRAGAGTVAAQQDCVQQLEQALQKKMPFLQPGDIRFPFTP</sequence>
<name>A0ABV8FA17_9ACTN</name>
<proteinExistence type="predicted"/>
<evidence type="ECO:0000313" key="2">
    <source>
        <dbReference type="EMBL" id="MFC3984157.1"/>
    </source>
</evidence>
<keyword evidence="3" id="KW-1185">Reference proteome</keyword>
<gene>
    <name evidence="2" type="ORF">ACFOYY_28760</name>
</gene>
<dbReference type="Proteomes" id="UP001595698">
    <property type="component" value="Unassembled WGS sequence"/>
</dbReference>
<keyword evidence="1" id="KW-0472">Membrane</keyword>
<feature type="transmembrane region" description="Helical" evidence="1">
    <location>
        <begin position="20"/>
        <end position="50"/>
    </location>
</feature>
<dbReference type="EMBL" id="JBHSBC010000032">
    <property type="protein sequence ID" value="MFC3984157.1"/>
    <property type="molecule type" value="Genomic_DNA"/>
</dbReference>
<feature type="transmembrane region" description="Helical" evidence="1">
    <location>
        <begin position="62"/>
        <end position="87"/>
    </location>
</feature>
<keyword evidence="1" id="KW-1133">Transmembrane helix</keyword>
<evidence type="ECO:0000313" key="3">
    <source>
        <dbReference type="Proteomes" id="UP001595698"/>
    </source>
</evidence>
<comment type="caution">
    <text evidence="2">The sequence shown here is derived from an EMBL/GenBank/DDBJ whole genome shotgun (WGS) entry which is preliminary data.</text>
</comment>
<reference evidence="3" key="1">
    <citation type="journal article" date="2019" name="Int. J. Syst. Evol. Microbiol.">
        <title>The Global Catalogue of Microorganisms (GCM) 10K type strain sequencing project: providing services to taxonomists for standard genome sequencing and annotation.</title>
        <authorList>
            <consortium name="The Broad Institute Genomics Platform"/>
            <consortium name="The Broad Institute Genome Sequencing Center for Infectious Disease"/>
            <person name="Wu L."/>
            <person name="Ma J."/>
        </authorList>
    </citation>
    <scope>NUCLEOTIDE SEQUENCE [LARGE SCALE GENOMIC DNA]</scope>
    <source>
        <strain evidence="3">TBRC 7912</strain>
    </source>
</reference>
<keyword evidence="1" id="KW-0812">Transmembrane</keyword>
<evidence type="ECO:0000256" key="1">
    <source>
        <dbReference type="SAM" id="Phobius"/>
    </source>
</evidence>